<gene>
    <name evidence="1" type="ORF">K444DRAFT_527951</name>
</gene>
<sequence length="175" mass="19795">MNAVSDLGLMYYTQSRLTETHEQWISALEMGKKPLGFPGYIDTGIGNQLALLYYQEGRKQILEKRAKYMGEHHPETLGARGSLTTSYSDQGLLEIAELLMSQECRNLSREVQDERMKLWGTQNVETLGAIKHLAKTYHAQGRLNQAAELQQQVVFGMEKLLGENHPGTLSVREEL</sequence>
<dbReference type="STRING" id="1095630.A0A2J6TCG4"/>
<dbReference type="AlphaFoldDB" id="A0A2J6TCG4"/>
<evidence type="ECO:0000313" key="1">
    <source>
        <dbReference type="EMBL" id="PMD60715.1"/>
    </source>
</evidence>
<dbReference type="Pfam" id="PF13374">
    <property type="entry name" value="TPR_10"/>
    <property type="match status" value="1"/>
</dbReference>
<reference evidence="1 2" key="1">
    <citation type="submission" date="2016-04" db="EMBL/GenBank/DDBJ databases">
        <title>A degradative enzymes factory behind the ericoid mycorrhizal symbiosis.</title>
        <authorList>
            <consortium name="DOE Joint Genome Institute"/>
            <person name="Martino E."/>
            <person name="Morin E."/>
            <person name="Grelet G."/>
            <person name="Kuo A."/>
            <person name="Kohler A."/>
            <person name="Daghino S."/>
            <person name="Barry K."/>
            <person name="Choi C."/>
            <person name="Cichocki N."/>
            <person name="Clum A."/>
            <person name="Copeland A."/>
            <person name="Hainaut M."/>
            <person name="Haridas S."/>
            <person name="Labutti K."/>
            <person name="Lindquist E."/>
            <person name="Lipzen A."/>
            <person name="Khouja H.-R."/>
            <person name="Murat C."/>
            <person name="Ohm R."/>
            <person name="Olson A."/>
            <person name="Spatafora J."/>
            <person name="Veneault-Fourrey C."/>
            <person name="Henrissat B."/>
            <person name="Grigoriev I."/>
            <person name="Martin F."/>
            <person name="Perotto S."/>
        </authorList>
    </citation>
    <scope>NUCLEOTIDE SEQUENCE [LARGE SCALE GENOMIC DNA]</scope>
    <source>
        <strain evidence="1 2">E</strain>
    </source>
</reference>
<dbReference type="InParanoid" id="A0A2J6TCG4"/>
<organism evidence="1 2">
    <name type="scientific">Hyaloscypha bicolor E</name>
    <dbReference type="NCBI Taxonomy" id="1095630"/>
    <lineage>
        <taxon>Eukaryota</taxon>
        <taxon>Fungi</taxon>
        <taxon>Dikarya</taxon>
        <taxon>Ascomycota</taxon>
        <taxon>Pezizomycotina</taxon>
        <taxon>Leotiomycetes</taxon>
        <taxon>Helotiales</taxon>
        <taxon>Hyaloscyphaceae</taxon>
        <taxon>Hyaloscypha</taxon>
        <taxon>Hyaloscypha bicolor</taxon>
    </lineage>
</organism>
<dbReference type="PANTHER" id="PTHR46082">
    <property type="entry name" value="ATP/GTP-BINDING PROTEIN-RELATED"/>
    <property type="match status" value="1"/>
</dbReference>
<accession>A0A2J6TCG4</accession>
<dbReference type="EMBL" id="KZ613788">
    <property type="protein sequence ID" value="PMD60715.1"/>
    <property type="molecule type" value="Genomic_DNA"/>
</dbReference>
<name>A0A2J6TCG4_9HELO</name>
<dbReference type="Proteomes" id="UP000235371">
    <property type="component" value="Unassembled WGS sequence"/>
</dbReference>
<evidence type="ECO:0008006" key="3">
    <source>
        <dbReference type="Google" id="ProtNLM"/>
    </source>
</evidence>
<dbReference type="InterPro" id="IPR053137">
    <property type="entry name" value="NLR-like"/>
</dbReference>
<evidence type="ECO:0000313" key="2">
    <source>
        <dbReference type="Proteomes" id="UP000235371"/>
    </source>
</evidence>
<dbReference type="PANTHER" id="PTHR46082:SF6">
    <property type="entry name" value="AAA+ ATPASE DOMAIN-CONTAINING PROTEIN-RELATED"/>
    <property type="match status" value="1"/>
</dbReference>
<dbReference type="OrthoDB" id="5986190at2759"/>
<dbReference type="GeneID" id="36582753"/>
<dbReference type="RefSeq" id="XP_024737619.1">
    <property type="nucleotide sequence ID" value="XM_024874673.1"/>
</dbReference>
<protein>
    <recommendedName>
        <fullName evidence="3">TPR-like protein</fullName>
    </recommendedName>
</protein>
<keyword evidence="2" id="KW-1185">Reference proteome</keyword>
<proteinExistence type="predicted"/>
<dbReference type="Gene3D" id="1.25.40.10">
    <property type="entry name" value="Tetratricopeptide repeat domain"/>
    <property type="match status" value="2"/>
</dbReference>
<dbReference type="InterPro" id="IPR011990">
    <property type="entry name" value="TPR-like_helical_dom_sf"/>
</dbReference>